<feature type="region of interest" description="Disordered" evidence="1">
    <location>
        <begin position="58"/>
        <end position="83"/>
    </location>
</feature>
<dbReference type="EMBL" id="LT553181">
    <property type="protein sequence ID" value="SAM00259.1"/>
    <property type="molecule type" value="Genomic_DNA"/>
</dbReference>
<keyword evidence="3" id="KW-1185">Reference proteome</keyword>
<evidence type="ECO:0000256" key="1">
    <source>
        <dbReference type="SAM" id="MobiDB-lite"/>
    </source>
</evidence>
<protein>
    <submittedName>
        <fullName evidence="2">Uncharacterized protein</fullName>
    </submittedName>
</protein>
<gene>
    <name evidence="2" type="primary">ABSGL_05940.1 scaffold 7611</name>
</gene>
<dbReference type="OMA" id="RAISMSY"/>
<organism evidence="2">
    <name type="scientific">Absidia glauca</name>
    <name type="common">Pin mould</name>
    <dbReference type="NCBI Taxonomy" id="4829"/>
    <lineage>
        <taxon>Eukaryota</taxon>
        <taxon>Fungi</taxon>
        <taxon>Fungi incertae sedis</taxon>
        <taxon>Mucoromycota</taxon>
        <taxon>Mucoromycotina</taxon>
        <taxon>Mucoromycetes</taxon>
        <taxon>Mucorales</taxon>
        <taxon>Cunninghamellaceae</taxon>
        <taxon>Absidia</taxon>
    </lineage>
</organism>
<sequence length="471" mass="53042">MLQKNTYEPKDARIMSYYEDDEIDDELADLGLLDPPRSGAATQRKKMTGTQALAEFLSTTSPEEFQKSQQGLASRPTEPSSTNFFKLRKSNKRRLAPLQNSNNMIDLLHPSGMSSTSSSFSAPGAINRKNYIEIIPKMAATSSKHQQQNQQQQQMGEYQHVSSPVLPNYHKKRDSSVYSGSLRHSTSIRSQLSGTMLGGGGRMAGLGRQDTTTTLSALASGHTNNNGVMSSQQQVDGSTSGLNEQQQRNLTHSVLSVIGNMDVIEAGLVQRLERCRIAGFEKPCDSVAHSLVNEHMRALDISFQQEHYASQHQPDTIKPKPKVRHMQVQTMDMDHDDDSDIGATCTLVSIEEKEAQPLDSVSTQPTLDQMEKQLMEEKKHRQRLQASLNETRDHFEVLSGLAYKKLREIWEEKLRWENTCIKLNEQLLLNQQQHPHHYHGHNHQNQHQPYDDIDELASVIDKHNLSLSVVS</sequence>
<name>A0A168NCA6_ABSGL</name>
<dbReference type="Proteomes" id="UP000078561">
    <property type="component" value="Unassembled WGS sequence"/>
</dbReference>
<feature type="compositionally biased region" description="Polar residues" evidence="1">
    <location>
        <begin position="176"/>
        <end position="193"/>
    </location>
</feature>
<evidence type="ECO:0000313" key="3">
    <source>
        <dbReference type="Proteomes" id="UP000078561"/>
    </source>
</evidence>
<evidence type="ECO:0000313" key="2">
    <source>
        <dbReference type="EMBL" id="SAM00259.1"/>
    </source>
</evidence>
<dbReference type="AlphaFoldDB" id="A0A168NCA6"/>
<reference evidence="2" key="1">
    <citation type="submission" date="2016-04" db="EMBL/GenBank/DDBJ databases">
        <authorList>
            <person name="Evans L.H."/>
            <person name="Alamgir A."/>
            <person name="Owens N."/>
            <person name="Weber N.D."/>
            <person name="Virtaneva K."/>
            <person name="Barbian K."/>
            <person name="Babar A."/>
            <person name="Rosenke K."/>
        </authorList>
    </citation>
    <scope>NUCLEOTIDE SEQUENCE [LARGE SCALE GENOMIC DNA]</scope>
    <source>
        <strain evidence="2">CBS 101.48</strain>
    </source>
</reference>
<accession>A0A168NCA6</accession>
<dbReference type="OrthoDB" id="2289096at2759"/>
<feature type="region of interest" description="Disordered" evidence="1">
    <location>
        <begin position="165"/>
        <end position="246"/>
    </location>
</feature>
<proteinExistence type="predicted"/>
<feature type="compositionally biased region" description="Polar residues" evidence="1">
    <location>
        <begin position="209"/>
        <end position="246"/>
    </location>
</feature>
<dbReference type="InParanoid" id="A0A168NCA6"/>